<dbReference type="EMBL" id="JANBUO010000014">
    <property type="protein sequence ID" value="KAJ2809002.1"/>
    <property type="molecule type" value="Genomic_DNA"/>
</dbReference>
<evidence type="ECO:0000259" key="1">
    <source>
        <dbReference type="PROSITE" id="PS51462"/>
    </source>
</evidence>
<feature type="domain" description="Nudix hydrolase" evidence="1">
    <location>
        <begin position="139"/>
        <end position="278"/>
    </location>
</feature>
<dbReference type="AlphaFoldDB" id="A0A9W8I127"/>
<dbReference type="FunFam" id="3.90.79.10:FF:000019">
    <property type="entry name" value="Thiamin pyrophosphokinase, putative"/>
    <property type="match status" value="1"/>
</dbReference>
<dbReference type="PROSITE" id="PS51462">
    <property type="entry name" value="NUDIX"/>
    <property type="match status" value="1"/>
</dbReference>
<gene>
    <name evidence="2" type="ORF">H4R20_000470</name>
</gene>
<evidence type="ECO:0000313" key="3">
    <source>
        <dbReference type="Proteomes" id="UP001140094"/>
    </source>
</evidence>
<evidence type="ECO:0000313" key="2">
    <source>
        <dbReference type="EMBL" id="KAJ2809002.1"/>
    </source>
</evidence>
<dbReference type="InterPro" id="IPR015797">
    <property type="entry name" value="NUDIX_hydrolase-like_dom_sf"/>
</dbReference>
<dbReference type="OrthoDB" id="10261522at2759"/>
<dbReference type="Pfam" id="PF00293">
    <property type="entry name" value="NUDIX"/>
    <property type="match status" value="1"/>
</dbReference>
<dbReference type="Proteomes" id="UP001140094">
    <property type="component" value="Unassembled WGS sequence"/>
</dbReference>
<dbReference type="PANTHER" id="PTHR13622:SF8">
    <property type="entry name" value="THIAMIN PYROPHOSPHOKINASE 1"/>
    <property type="match status" value="1"/>
</dbReference>
<dbReference type="InterPro" id="IPR031804">
    <property type="entry name" value="DUF4743"/>
</dbReference>
<name>A0A9W8I127_9FUNG</name>
<keyword evidence="3" id="KW-1185">Reference proteome</keyword>
<dbReference type="CDD" id="cd03676">
    <property type="entry name" value="NUDIX_Tnr3_like"/>
    <property type="match status" value="1"/>
</dbReference>
<protein>
    <recommendedName>
        <fullName evidence="1">Nudix hydrolase domain-containing protein</fullName>
    </recommendedName>
</protein>
<reference evidence="2" key="1">
    <citation type="submission" date="2022-07" db="EMBL/GenBank/DDBJ databases">
        <title>Phylogenomic reconstructions and comparative analyses of Kickxellomycotina fungi.</title>
        <authorList>
            <person name="Reynolds N.K."/>
            <person name="Stajich J.E."/>
            <person name="Barry K."/>
            <person name="Grigoriev I.V."/>
            <person name="Crous P."/>
            <person name="Smith M.E."/>
        </authorList>
    </citation>
    <scope>NUCLEOTIDE SEQUENCE</scope>
    <source>
        <strain evidence="2">NRRL 1565</strain>
    </source>
</reference>
<dbReference type="Pfam" id="PF15916">
    <property type="entry name" value="DUF4743"/>
    <property type="match status" value="1"/>
</dbReference>
<accession>A0A9W8I127</accession>
<dbReference type="SUPFAM" id="SSF55811">
    <property type="entry name" value="Nudix"/>
    <property type="match status" value="1"/>
</dbReference>
<dbReference type="Gene3D" id="3.90.79.10">
    <property type="entry name" value="Nucleoside Triphosphate Pyrophosphohydrolase"/>
    <property type="match status" value="1"/>
</dbReference>
<organism evidence="2 3">
    <name type="scientific">Coemansia guatemalensis</name>
    <dbReference type="NCBI Taxonomy" id="2761395"/>
    <lineage>
        <taxon>Eukaryota</taxon>
        <taxon>Fungi</taxon>
        <taxon>Fungi incertae sedis</taxon>
        <taxon>Zoopagomycota</taxon>
        <taxon>Kickxellomycotina</taxon>
        <taxon>Kickxellomycetes</taxon>
        <taxon>Kickxellales</taxon>
        <taxon>Kickxellaceae</taxon>
        <taxon>Coemansia</taxon>
    </lineage>
</organism>
<dbReference type="PANTHER" id="PTHR13622">
    <property type="entry name" value="THIAMIN PYROPHOSPHOKINASE"/>
    <property type="match status" value="1"/>
</dbReference>
<comment type="caution">
    <text evidence="2">The sequence shown here is derived from an EMBL/GenBank/DDBJ whole genome shotgun (WGS) entry which is preliminary data.</text>
</comment>
<proteinExistence type="predicted"/>
<dbReference type="GO" id="GO:0044715">
    <property type="term" value="F:8-oxo-dGDP phosphatase activity"/>
    <property type="evidence" value="ECO:0007669"/>
    <property type="project" value="UniProtKB-ARBA"/>
</dbReference>
<dbReference type="InterPro" id="IPR000086">
    <property type="entry name" value="NUDIX_hydrolase_dom"/>
</dbReference>
<sequence>MSELNTILSVVHDCNNVRDLGDIIVREGMYKFFVDDVWVGVVSSKDVQAIQAISDAQKAPLFAISSSSRKITFSEWCNTREKRSAAMASFLSQLREANTCEPLSKWRDELYLVGGDASASDGVFFELERAAAEVFGVRTYGAHINGITVSDTGEVRMWIGRRSISKQKWPGMLDQIAAGGIGNGVSIWESMVKECDEEGSIPSELSRKAKYAGTIQYFTRTDIGMQPETQFVFDLVLPDEFVPTPKDGEVDSFYLWTLDEVIDRIRRNQFKPNCAMCIVDFLIRHGYLTPENEPDYLEIVENLHCSLGFPAPKSFTAL</sequence>